<evidence type="ECO:0008006" key="4">
    <source>
        <dbReference type="Google" id="ProtNLM"/>
    </source>
</evidence>
<reference evidence="2 3" key="1">
    <citation type="submission" date="2016-11" db="EMBL/GenBank/DDBJ databases">
        <title>Whole Genome Sequencing of Mucilaginibacter polytrichastri RG4-7(T) isolated from the moss sample.</title>
        <authorList>
            <person name="Li Y."/>
        </authorList>
    </citation>
    <scope>NUCLEOTIDE SEQUENCE [LARGE SCALE GENOMIC DNA]</scope>
    <source>
        <strain evidence="2 3">RG4-7</strain>
    </source>
</reference>
<name>A0A1Q5ZWJ5_9SPHI</name>
<dbReference type="EMBL" id="MPPL01000001">
    <property type="protein sequence ID" value="OKS86139.1"/>
    <property type="molecule type" value="Genomic_DNA"/>
</dbReference>
<accession>A0A1Q5ZWJ5</accession>
<dbReference type="AlphaFoldDB" id="A0A1Q5ZWJ5"/>
<dbReference type="InterPro" id="IPR025407">
    <property type="entry name" value="DUF4133"/>
</dbReference>
<organism evidence="2 3">
    <name type="scientific">Mucilaginibacter polytrichastri</name>
    <dbReference type="NCBI Taxonomy" id="1302689"/>
    <lineage>
        <taxon>Bacteria</taxon>
        <taxon>Pseudomonadati</taxon>
        <taxon>Bacteroidota</taxon>
        <taxon>Sphingobacteriia</taxon>
        <taxon>Sphingobacteriales</taxon>
        <taxon>Sphingobacteriaceae</taxon>
        <taxon>Mucilaginibacter</taxon>
    </lineage>
</organism>
<dbReference type="OrthoDB" id="1273979at2"/>
<dbReference type="STRING" id="1302689.RG47T_1589"/>
<comment type="caution">
    <text evidence="2">The sequence shown here is derived from an EMBL/GenBank/DDBJ whole genome shotgun (WGS) entry which is preliminary data.</text>
</comment>
<protein>
    <recommendedName>
        <fullName evidence="4">DUF4133 domain-containing protein</fullName>
    </recommendedName>
</protein>
<keyword evidence="1" id="KW-0472">Membrane</keyword>
<evidence type="ECO:0000256" key="1">
    <source>
        <dbReference type="SAM" id="Phobius"/>
    </source>
</evidence>
<keyword evidence="1" id="KW-0812">Transmembrane</keyword>
<gene>
    <name evidence="2" type="ORF">RG47T_1589</name>
</gene>
<evidence type="ECO:0000313" key="3">
    <source>
        <dbReference type="Proteomes" id="UP000186720"/>
    </source>
</evidence>
<keyword evidence="3" id="KW-1185">Reference proteome</keyword>
<feature type="transmembrane region" description="Helical" evidence="1">
    <location>
        <begin position="24"/>
        <end position="45"/>
    </location>
</feature>
<dbReference type="Pfam" id="PF13571">
    <property type="entry name" value="DUF4133"/>
    <property type="match status" value="1"/>
</dbReference>
<sequence length="115" mass="13021">MSSIYQINKGINKPIEFRGLRGHYIAWLAIGLVVLLLTFIALYLLGAGLMVIMPLVFALGSSLFFSVFRLSKRFGVHGLSKYLAKRELPDYVKFRSRRVFTGLRVMPGNAERQVV</sequence>
<keyword evidence="1" id="KW-1133">Transmembrane helix</keyword>
<evidence type="ECO:0000313" key="2">
    <source>
        <dbReference type="EMBL" id="OKS86139.1"/>
    </source>
</evidence>
<dbReference type="RefSeq" id="WP_074488873.1">
    <property type="nucleotide sequence ID" value="NZ_FPAM01000002.1"/>
</dbReference>
<dbReference type="Proteomes" id="UP000186720">
    <property type="component" value="Unassembled WGS sequence"/>
</dbReference>
<proteinExistence type="predicted"/>
<feature type="transmembrane region" description="Helical" evidence="1">
    <location>
        <begin position="51"/>
        <end position="71"/>
    </location>
</feature>